<feature type="compositionally biased region" description="Basic residues" evidence="4">
    <location>
        <begin position="843"/>
        <end position="853"/>
    </location>
</feature>
<gene>
    <name evidence="6" type="primary">FGENESH: predicted gene_5.247</name>
    <name evidence="7" type="ORF">AAT19DRAFT_14035</name>
    <name evidence="6" type="ORF">BN2166_0027020</name>
</gene>
<evidence type="ECO:0000313" key="8">
    <source>
        <dbReference type="Proteomes" id="UP000199069"/>
    </source>
</evidence>
<feature type="compositionally biased region" description="Gly residues" evidence="4">
    <location>
        <begin position="44"/>
        <end position="54"/>
    </location>
</feature>
<feature type="compositionally biased region" description="Polar residues" evidence="4">
    <location>
        <begin position="778"/>
        <end position="789"/>
    </location>
</feature>
<dbReference type="Gene3D" id="3.40.50.2300">
    <property type="match status" value="1"/>
</dbReference>
<feature type="compositionally biased region" description="Low complexity" evidence="4">
    <location>
        <begin position="854"/>
        <end position="865"/>
    </location>
</feature>
<dbReference type="SUPFAM" id="SSF52172">
    <property type="entry name" value="CheY-like"/>
    <property type="match status" value="1"/>
</dbReference>
<feature type="region of interest" description="Disordered" evidence="4">
    <location>
        <begin position="839"/>
        <end position="865"/>
    </location>
</feature>
<feature type="modified residue" description="4-aspartylphosphate" evidence="3">
    <location>
        <position position="1365"/>
    </location>
</feature>
<organism evidence="6 8">
    <name type="scientific">Rhodotorula toruloides</name>
    <name type="common">Yeast</name>
    <name type="synonym">Rhodosporidium toruloides</name>
    <dbReference type="NCBI Taxonomy" id="5286"/>
    <lineage>
        <taxon>Eukaryota</taxon>
        <taxon>Fungi</taxon>
        <taxon>Dikarya</taxon>
        <taxon>Basidiomycota</taxon>
        <taxon>Pucciniomycotina</taxon>
        <taxon>Microbotryomycetes</taxon>
        <taxon>Sporidiobolales</taxon>
        <taxon>Sporidiobolaceae</taxon>
        <taxon>Rhodotorula</taxon>
    </lineage>
</organism>
<feature type="compositionally biased region" description="Low complexity" evidence="4">
    <location>
        <begin position="170"/>
        <end position="189"/>
    </location>
</feature>
<dbReference type="STRING" id="5286.A0A0K3CI09"/>
<protein>
    <submittedName>
        <fullName evidence="6">BY PROTMAP: gi|647403442|emb|CDR49556.1| RHTO0S28e00342g1_1 [Rhodosporidium toruloides]</fullName>
    </submittedName>
</protein>
<reference evidence="7 9" key="2">
    <citation type="journal article" date="2018" name="Elife">
        <title>Functional genomics of lipid metabolism in the oleaginous yeast Rhodosporidium toruloides.</title>
        <authorList>
            <person name="Coradetti S.T."/>
            <person name="Pinel D."/>
            <person name="Geiselman G."/>
            <person name="Ito M."/>
            <person name="Mondo S."/>
            <person name="Reilly M.C."/>
            <person name="Cheng Y.F."/>
            <person name="Bauer S."/>
            <person name="Grigoriev I."/>
            <person name="Gladden J.M."/>
            <person name="Simmons B.A."/>
            <person name="Brem R."/>
            <person name="Arkin A.P."/>
            <person name="Skerker J.M."/>
        </authorList>
    </citation>
    <scope>NUCLEOTIDE SEQUENCE [LARGE SCALE GENOMIC DNA]</scope>
    <source>
        <strain evidence="7 9">NBRC 0880</strain>
    </source>
</reference>
<feature type="compositionally biased region" description="Basic and acidic residues" evidence="4">
    <location>
        <begin position="500"/>
        <end position="513"/>
    </location>
</feature>
<proteinExistence type="predicted"/>
<dbReference type="PANTHER" id="PTHR45339">
    <property type="entry name" value="HYBRID SIGNAL TRANSDUCTION HISTIDINE KINASE J"/>
    <property type="match status" value="1"/>
</dbReference>
<dbReference type="SMART" id="SM00448">
    <property type="entry name" value="REC"/>
    <property type="match status" value="1"/>
</dbReference>
<feature type="compositionally biased region" description="Low complexity" evidence="4">
    <location>
        <begin position="1696"/>
        <end position="1709"/>
    </location>
</feature>
<evidence type="ECO:0000256" key="4">
    <source>
        <dbReference type="SAM" id="MobiDB-lite"/>
    </source>
</evidence>
<feature type="compositionally biased region" description="Pro residues" evidence="4">
    <location>
        <begin position="556"/>
        <end position="567"/>
    </location>
</feature>
<feature type="region of interest" description="Disordered" evidence="4">
    <location>
        <begin position="1270"/>
        <end position="1306"/>
    </location>
</feature>
<feature type="region of interest" description="Disordered" evidence="4">
    <location>
        <begin position="1477"/>
        <end position="1674"/>
    </location>
</feature>
<dbReference type="EMBL" id="CWKI01000005">
    <property type="protein sequence ID" value="CTR06841.1"/>
    <property type="molecule type" value="Genomic_DNA"/>
</dbReference>
<evidence type="ECO:0000256" key="3">
    <source>
        <dbReference type="PROSITE-ProRule" id="PRU00169"/>
    </source>
</evidence>
<dbReference type="InterPro" id="IPR011006">
    <property type="entry name" value="CheY-like_superfamily"/>
</dbReference>
<feature type="compositionally biased region" description="Basic and acidic residues" evidence="4">
    <location>
        <begin position="1065"/>
        <end position="1074"/>
    </location>
</feature>
<feature type="region of interest" description="Disordered" evidence="4">
    <location>
        <begin position="760"/>
        <end position="798"/>
    </location>
</feature>
<dbReference type="CDD" id="cd17546">
    <property type="entry name" value="REC_hyHK_CKI1_RcsC-like"/>
    <property type="match status" value="1"/>
</dbReference>
<evidence type="ECO:0000256" key="2">
    <source>
        <dbReference type="ARBA" id="ARBA00023012"/>
    </source>
</evidence>
<evidence type="ECO:0000313" key="9">
    <source>
        <dbReference type="Proteomes" id="UP000239560"/>
    </source>
</evidence>
<dbReference type="OMA" id="EWGSMAY"/>
<reference evidence="6 8" key="1">
    <citation type="submission" date="2015-07" db="EMBL/GenBank/DDBJ databases">
        <authorList>
            <person name="Cajimat M.N.B."/>
            <person name="Milazzo M.L."/>
            <person name="Fulhorst C.F."/>
        </authorList>
    </citation>
    <scope>NUCLEOTIDE SEQUENCE [LARGE SCALE GENOMIC DNA]</scope>
    <source>
        <strain evidence="6">Single colony</strain>
    </source>
</reference>
<feature type="compositionally biased region" description="Basic and acidic residues" evidence="4">
    <location>
        <begin position="1517"/>
        <end position="1532"/>
    </location>
</feature>
<sequence>MSGADPSPITATSTNSQRSQRRKDSADSSGSSANSSNSDLAGRTGAGSADGAGGSTASRVGRRKSRKSLGNSALGEQPQPGTFLTRFLDSFRPSSSSTSPVRPPLPRSLSSPTPFAQTTPDGEPDVARRPSDSPLPGAFPPSPGQPYLSPSASPVGTMKRFAPSFRRSRSQAGSQKSAGSSSASPASSPGLAGMPPQLSPGSPSTLRGKERDPMDSMFGYAVGEGPARRGSMTSQMMVQAHDHAYASGRAPGTPLEPINEPSFGYPTGQSSTSPPRLEQSLDFIATLLPPALLLLSQLGPTHIFSPPLPLPSLFDATLPSAAYRKASISSATGSNALLSSAASISSTATGSTTSASASFFNGLPTVEHLLPSYSHELHAATTLSMPAVSAAAVWRLFRGFEWAGEVGKGEQPLPPSPVPRHLGGQGGGPPLEPEDDPEQVFDFPALIQGVADVLAADAAARGIELVVGQAGSGSAPSPITTPGVAGGPAATDAAQQMKSEASRKERKGSESRELLVRADERAWSVTLIWILHHILAGARSGSTVDIRFLATAATPPSSPDNSRPPSPTGSYHPAASPPSARPQNWWTVSLEILLTTPPRPASPSFIDETAAMPANDPLPKPPFDTPFARSLFSLVGLSLAPSVQNEATSQAWALEALLPAARPKTQSIAEDPSTILGRRRASLDAIVGQEPSMNDLKRFADTALAGHKVALHAGENSAFARHLTAYLAGWGMDIQHVPLEGEGLSNGSGGGSPDSLWKGGAVGGGRPGVTSRFDSGFETASTSPGSTSDGKAPAPPVVGEGNSSLVIIDDDVSTLRRMLISLRAPPLHMAPTLMAKRPQLATRRTRSSPHVRQLHQNQSPQPHSQQASQWVIVHFASLVHYKTIKEIVQDTLAMSKSPNLPEVIVVPKPAGPRRILTAIWTALKRPPVDPFLPPIATSPTSPGIQYWTPRLSPSLASKEQQEFDFSVNQQQDASRKGSDSSGSGSATGQTLGKPRTPPAQFEATGVGRLPPSPLGRVPDTADSYFSAVTEELKDTTTSEGMIVQSPDGRSGIFFQPQPRGSRSSSTREKIRAGLDRSLTSQEIPEHAVADATSRPPSDPPSRVSTAAPHEIGLGSASSSRRVSSGAPSHSNSGDIVIAPVASAPPGTPALTLDSFISAAKSRALGEDVSPEELPPNIMGEALSRQQSHASSNRSIPTPSRRSLSGSSGSAGAPSAATSPRALGGSQSPLYSVSRRGSGSGAASPIVSPLPQVSSGAAAAGEAAARAFAAARAMPPTPSSPAGPAKARTRSLTTASMPKNKRRTSRKSTIVGVPPISVLIVEDNPINQTILIGFMRKKGISFKVAKDGEQAVEMWKKGNFHLVLMDIQLPVKDGIEATREIRELERQNNVGAFVTTPTSVPSSPSSALGRDPLSTPGSPLLTMPVIIVALTASSLQADRVAALAAGCNDFLTKPVSLPWLESKLVEWGSMAYLSGFGRKSETPDSSVSSSARSGTPARPRSPARIKAPPGFSAAELASRAEEVSQHLHIDRPISRSNSPSGLRGASGLASIAGSPSASPEPSPPSGAQTMVPKSGAAHAIGPGLQITSPTPDQTPGPVPAFPGVLATPAPSAGSDASETLDQVEAKLQSLVQEKEEMEQAQASPKRPGPTPLPPSVLTAESYGEPSLDDVNAEGQRLIEAGRARAGSASFGQAIDESGFSSAASSAQGSSENVKPA</sequence>
<dbReference type="Proteomes" id="UP000199069">
    <property type="component" value="Unassembled WGS sequence"/>
</dbReference>
<feature type="region of interest" description="Disordered" evidence="4">
    <location>
        <begin position="408"/>
        <end position="438"/>
    </location>
</feature>
<feature type="compositionally biased region" description="Low complexity" evidence="4">
    <location>
        <begin position="1233"/>
        <end position="1243"/>
    </location>
</feature>
<feature type="region of interest" description="Disordered" evidence="4">
    <location>
        <begin position="1"/>
        <end position="233"/>
    </location>
</feature>
<feature type="compositionally biased region" description="Polar residues" evidence="4">
    <location>
        <begin position="9"/>
        <end position="18"/>
    </location>
</feature>
<evidence type="ECO:0000313" key="7">
    <source>
        <dbReference type="EMBL" id="PRQ75013.1"/>
    </source>
</evidence>
<dbReference type="OrthoDB" id="21225at2759"/>
<dbReference type="FunFam" id="3.40.50.2300:FF:000146">
    <property type="entry name" value="Putative two-component response regulator SSK1p"/>
    <property type="match status" value="1"/>
</dbReference>
<feature type="region of interest" description="Disordered" evidence="4">
    <location>
        <begin position="958"/>
        <end position="1020"/>
    </location>
</feature>
<keyword evidence="8" id="KW-1185">Reference proteome</keyword>
<dbReference type="EMBL" id="LCTV02000005">
    <property type="protein sequence ID" value="PRQ75013.1"/>
    <property type="molecule type" value="Genomic_DNA"/>
</dbReference>
<dbReference type="Pfam" id="PF00072">
    <property type="entry name" value="Response_reg"/>
    <property type="match status" value="1"/>
</dbReference>
<evidence type="ECO:0000256" key="1">
    <source>
        <dbReference type="ARBA" id="ARBA00022553"/>
    </source>
</evidence>
<feature type="compositionally biased region" description="Low complexity" evidence="4">
    <location>
        <begin position="1198"/>
        <end position="1221"/>
    </location>
</feature>
<feature type="compositionally biased region" description="Low complexity" evidence="4">
    <location>
        <begin position="90"/>
        <end position="100"/>
    </location>
</feature>
<feature type="region of interest" description="Disordered" evidence="4">
    <location>
        <begin position="1182"/>
        <end position="1244"/>
    </location>
</feature>
<dbReference type="PANTHER" id="PTHR45339:SF1">
    <property type="entry name" value="HYBRID SIGNAL TRANSDUCTION HISTIDINE KINASE J"/>
    <property type="match status" value="1"/>
</dbReference>
<name>A0A0K3CI09_RHOTO</name>
<keyword evidence="1 3" id="KW-0597">Phosphoprotein</keyword>
<feature type="compositionally biased region" description="Low complexity" evidence="4">
    <location>
        <begin position="27"/>
        <end position="43"/>
    </location>
</feature>
<dbReference type="InterPro" id="IPR001789">
    <property type="entry name" value="Sig_transdc_resp-reg_receiver"/>
</dbReference>
<dbReference type="Proteomes" id="UP000239560">
    <property type="component" value="Unassembled WGS sequence"/>
</dbReference>
<evidence type="ECO:0000259" key="5">
    <source>
        <dbReference type="PROSITE" id="PS50110"/>
    </source>
</evidence>
<accession>A0A0K3CI09</accession>
<feature type="compositionally biased region" description="Low complexity" evidence="4">
    <location>
        <begin position="1537"/>
        <end position="1556"/>
    </location>
</feature>
<feature type="domain" description="Response regulatory" evidence="5">
    <location>
        <begin position="1316"/>
        <end position="1467"/>
    </location>
</feature>
<feature type="compositionally biased region" description="Polar residues" evidence="4">
    <location>
        <begin position="1482"/>
        <end position="1492"/>
    </location>
</feature>
<evidence type="ECO:0000313" key="6">
    <source>
        <dbReference type="EMBL" id="CTR06841.1"/>
    </source>
</evidence>
<keyword evidence="2" id="KW-0902">Two-component regulatory system</keyword>
<feature type="region of interest" description="Disordered" evidence="4">
    <location>
        <begin position="1696"/>
        <end position="1715"/>
    </location>
</feature>
<feature type="region of interest" description="Disordered" evidence="4">
    <location>
        <begin position="1032"/>
        <end position="1108"/>
    </location>
</feature>
<feature type="region of interest" description="Disordered" evidence="4">
    <location>
        <begin position="552"/>
        <end position="582"/>
    </location>
</feature>
<feature type="region of interest" description="Disordered" evidence="4">
    <location>
        <begin position="469"/>
        <end position="513"/>
    </location>
</feature>
<feature type="compositionally biased region" description="Low complexity" evidence="4">
    <location>
        <begin position="1089"/>
        <end position="1105"/>
    </location>
</feature>
<feature type="compositionally biased region" description="Polar residues" evidence="4">
    <location>
        <begin position="1183"/>
        <end position="1197"/>
    </location>
</feature>
<dbReference type="PROSITE" id="PS50110">
    <property type="entry name" value="RESPONSE_REGULATORY"/>
    <property type="match status" value="1"/>
</dbReference>
<dbReference type="GO" id="GO:0000156">
    <property type="term" value="F:phosphorelay response regulator activity"/>
    <property type="evidence" value="ECO:0007669"/>
    <property type="project" value="UniProtKB-ARBA"/>
</dbReference>